<gene>
    <name evidence="1" type="ORF">AUJ22_02015</name>
</gene>
<reference evidence="1 2" key="1">
    <citation type="journal article" date="2016" name="Environ. Microbiol.">
        <title>Genomic resolution of a cold subsurface aquifer community provides metabolic insights for novel microbes adapted to high CO concentrations.</title>
        <authorList>
            <person name="Probst A.J."/>
            <person name="Castelle C.J."/>
            <person name="Singh A."/>
            <person name="Brown C.T."/>
            <person name="Anantharaman K."/>
            <person name="Sharon I."/>
            <person name="Hug L.A."/>
            <person name="Burstein D."/>
            <person name="Emerson J.B."/>
            <person name="Thomas B.C."/>
            <person name="Banfield J.F."/>
        </authorList>
    </citation>
    <scope>NUCLEOTIDE SEQUENCE [LARGE SCALE GENOMIC DNA]</scope>
    <source>
        <strain evidence="1">CG1_02_31_12</strain>
    </source>
</reference>
<dbReference type="STRING" id="1805280.AUJ22_02015"/>
<organism evidence="1 2">
    <name type="scientific">Candidatus Nomurabacteria bacterium CG1_02_31_12</name>
    <dbReference type="NCBI Taxonomy" id="1805280"/>
    <lineage>
        <taxon>Bacteria</taxon>
        <taxon>Candidatus Nomuraibacteriota</taxon>
    </lineage>
</organism>
<name>A0A1J4V1C6_9BACT</name>
<dbReference type="Proteomes" id="UP000185769">
    <property type="component" value="Unassembled WGS sequence"/>
</dbReference>
<comment type="caution">
    <text evidence="1">The sequence shown here is derived from an EMBL/GenBank/DDBJ whole genome shotgun (WGS) entry which is preliminary data.</text>
</comment>
<evidence type="ECO:0000313" key="1">
    <source>
        <dbReference type="EMBL" id="OIO29081.1"/>
    </source>
</evidence>
<protein>
    <submittedName>
        <fullName evidence="1">Uncharacterized protein</fullName>
    </submittedName>
</protein>
<accession>A0A1J4V1C6</accession>
<dbReference type="AlphaFoldDB" id="A0A1J4V1C6"/>
<proteinExistence type="predicted"/>
<evidence type="ECO:0000313" key="2">
    <source>
        <dbReference type="Proteomes" id="UP000185769"/>
    </source>
</evidence>
<dbReference type="EMBL" id="MNVM01000035">
    <property type="protein sequence ID" value="OIO29081.1"/>
    <property type="molecule type" value="Genomic_DNA"/>
</dbReference>
<sequence length="78" mass="9282">MFIHKYNNIISMENLLVAWEHFLCGKRKKKDIMIFQAKLSDNLNDLYNLLKARTYKHSEYSAFNISDPKPRNIHKAIV</sequence>